<feature type="transmembrane region" description="Helical" evidence="1">
    <location>
        <begin position="31"/>
        <end position="51"/>
    </location>
</feature>
<sequence length="85" mass="9461">MNLTDWIGALGTFQILLAYILQVTNVLKKNSLIFILLNTIGAGMACTASVLLNYVPFIVLEAVWTLVSLGALVVYFRDRKTKQEQ</sequence>
<feature type="domain" description="CBU-0592-like" evidence="2">
    <location>
        <begin position="5"/>
        <end position="79"/>
    </location>
</feature>
<evidence type="ECO:0000256" key="1">
    <source>
        <dbReference type="SAM" id="Phobius"/>
    </source>
</evidence>
<protein>
    <recommendedName>
        <fullName evidence="2">CBU-0592-like domain-containing protein</fullName>
    </recommendedName>
</protein>
<keyword evidence="1" id="KW-0472">Membrane</keyword>
<organism evidence="3 4">
    <name type="scientific">Leeuwenhoekiella parthenopeia</name>
    <dbReference type="NCBI Taxonomy" id="2890320"/>
    <lineage>
        <taxon>Bacteria</taxon>
        <taxon>Pseudomonadati</taxon>
        <taxon>Bacteroidota</taxon>
        <taxon>Flavobacteriia</taxon>
        <taxon>Flavobacteriales</taxon>
        <taxon>Flavobacteriaceae</taxon>
        <taxon>Leeuwenhoekiella</taxon>
    </lineage>
</organism>
<dbReference type="EMBL" id="JAJGMW010000012">
    <property type="protein sequence ID" value="MCC4213129.1"/>
    <property type="molecule type" value="Genomic_DNA"/>
</dbReference>
<comment type="caution">
    <text evidence="3">The sequence shown here is derived from an EMBL/GenBank/DDBJ whole genome shotgun (WGS) entry which is preliminary data.</text>
</comment>
<keyword evidence="1" id="KW-1133">Transmembrane helix</keyword>
<name>A0ABS8GT72_9FLAO</name>
<gene>
    <name evidence="3" type="ORF">LLW17_10400</name>
</gene>
<evidence type="ECO:0000259" key="2">
    <source>
        <dbReference type="Pfam" id="PF26604"/>
    </source>
</evidence>
<dbReference type="InterPro" id="IPR058058">
    <property type="entry name" value="CBU_0592-like"/>
</dbReference>
<feature type="transmembrane region" description="Helical" evidence="1">
    <location>
        <begin position="57"/>
        <end position="76"/>
    </location>
</feature>
<keyword evidence="1" id="KW-0812">Transmembrane</keyword>
<keyword evidence="4" id="KW-1185">Reference proteome</keyword>
<dbReference type="Proteomes" id="UP001197770">
    <property type="component" value="Unassembled WGS sequence"/>
</dbReference>
<evidence type="ECO:0000313" key="4">
    <source>
        <dbReference type="Proteomes" id="UP001197770"/>
    </source>
</evidence>
<feature type="transmembrane region" description="Helical" evidence="1">
    <location>
        <begin position="6"/>
        <end position="24"/>
    </location>
</feature>
<dbReference type="RefSeq" id="WP_228230196.1">
    <property type="nucleotide sequence ID" value="NZ_JAJGMW010000012.1"/>
</dbReference>
<accession>A0ABS8GT72</accession>
<dbReference type="NCBIfam" id="NF047864">
    <property type="entry name" value="CBU_0592_membra"/>
    <property type="match status" value="1"/>
</dbReference>
<dbReference type="Pfam" id="PF26604">
    <property type="entry name" value="CBU_0592"/>
    <property type="match status" value="1"/>
</dbReference>
<reference evidence="3 4" key="1">
    <citation type="submission" date="2021-11" db="EMBL/GenBank/DDBJ databases">
        <title>Seasonal and diel survey of microbial diversity of the Tyrrhenian coast.</title>
        <authorList>
            <person name="Gattoni G."/>
            <person name="Corral P."/>
        </authorList>
    </citation>
    <scope>NUCLEOTIDE SEQUENCE [LARGE SCALE GENOMIC DNA]</scope>
    <source>
        <strain evidence="3 4">Mr9</strain>
    </source>
</reference>
<proteinExistence type="predicted"/>
<evidence type="ECO:0000313" key="3">
    <source>
        <dbReference type="EMBL" id="MCC4213129.1"/>
    </source>
</evidence>